<evidence type="ECO:0000256" key="4">
    <source>
        <dbReference type="RuleBase" id="RU003485"/>
    </source>
</evidence>
<dbReference type="PRINTS" id="PR00975">
    <property type="entry name" value="RIBOSOMALS19"/>
</dbReference>
<dbReference type="SUPFAM" id="SSF54570">
    <property type="entry name" value="Ribosomal protein S19"/>
    <property type="match status" value="1"/>
</dbReference>
<dbReference type="InterPro" id="IPR023575">
    <property type="entry name" value="Ribosomal_uS19_SF"/>
</dbReference>
<dbReference type="AlphaFoldDB" id="A0A1D8D6S1"/>
<dbReference type="PIRSF" id="PIRSF002144">
    <property type="entry name" value="Ribosomal_S19"/>
    <property type="match status" value="1"/>
</dbReference>
<reference evidence="5" key="1">
    <citation type="submission" date="2016-07" db="EMBL/GenBank/DDBJ databases">
        <title>genome sequence of Acanthamoeba castellani mitochondria.</title>
        <authorList>
            <person name="Greninger A.L."/>
            <person name="Jerome K."/>
            <person name="Dixon T."/>
        </authorList>
    </citation>
    <scope>NUCLEOTIDE SEQUENCE</scope>
    <source>
        <strain evidence="5">TN</strain>
    </source>
</reference>
<sequence length="78" mass="8980">MRSVWKGCFYKNNNNGLSKSSTVINTMLKKKFTLHDGKSYKSILIDRSMVGLKIGEFVFTRKMGVLHKKKVLKKKGKK</sequence>
<dbReference type="GO" id="GO:1990904">
    <property type="term" value="C:ribonucleoprotein complex"/>
    <property type="evidence" value="ECO:0007669"/>
    <property type="project" value="UniProtKB-KW"/>
</dbReference>
<accession>A0A1D8D6S1</accession>
<dbReference type="HAMAP" id="MF_00531">
    <property type="entry name" value="Ribosomal_uS19"/>
    <property type="match status" value="1"/>
</dbReference>
<dbReference type="SMR" id="A0A1D8D6S1"/>
<name>A0A1D8D6S1_ACACA</name>
<evidence type="ECO:0000256" key="2">
    <source>
        <dbReference type="ARBA" id="ARBA00022980"/>
    </source>
</evidence>
<evidence type="ECO:0000313" key="5">
    <source>
        <dbReference type="EMBL" id="AOS85733.1"/>
    </source>
</evidence>
<dbReference type="RefSeq" id="NP_042547.1">
    <property type="nucleotide sequence ID" value="NC_001637.1"/>
</dbReference>
<evidence type="ECO:0000256" key="1">
    <source>
        <dbReference type="ARBA" id="ARBA00007345"/>
    </source>
</evidence>
<dbReference type="EMBL" id="KX580904">
    <property type="protein sequence ID" value="AOS85733.1"/>
    <property type="molecule type" value="Genomic_DNA"/>
</dbReference>
<proteinExistence type="inferred from homology"/>
<dbReference type="GO" id="GO:0006412">
    <property type="term" value="P:translation"/>
    <property type="evidence" value="ECO:0007669"/>
    <property type="project" value="InterPro"/>
</dbReference>
<dbReference type="InterPro" id="IPR020934">
    <property type="entry name" value="Ribosomal_uS19_CS"/>
</dbReference>
<dbReference type="GO" id="GO:0003735">
    <property type="term" value="F:structural constituent of ribosome"/>
    <property type="evidence" value="ECO:0007669"/>
    <property type="project" value="InterPro"/>
</dbReference>
<keyword evidence="3 4" id="KW-0687">Ribonucleoprotein</keyword>
<evidence type="ECO:0000256" key="3">
    <source>
        <dbReference type="ARBA" id="ARBA00023274"/>
    </source>
</evidence>
<dbReference type="PROSITE" id="PS00323">
    <property type="entry name" value="RIBOSOMAL_S19"/>
    <property type="match status" value="1"/>
</dbReference>
<geneLocation type="mitochondrion" evidence="5"/>
<keyword evidence="5" id="KW-0496">Mitochondrion</keyword>
<protein>
    <submittedName>
        <fullName evidence="5">Ribosomal protein S19</fullName>
    </submittedName>
</protein>
<dbReference type="Pfam" id="PF00203">
    <property type="entry name" value="Ribosomal_S19"/>
    <property type="match status" value="1"/>
</dbReference>
<dbReference type="GO" id="GO:0005840">
    <property type="term" value="C:ribosome"/>
    <property type="evidence" value="ECO:0007669"/>
    <property type="project" value="UniProtKB-KW"/>
</dbReference>
<dbReference type="GO" id="GO:0003723">
    <property type="term" value="F:RNA binding"/>
    <property type="evidence" value="ECO:0007669"/>
    <property type="project" value="InterPro"/>
</dbReference>
<keyword evidence="2 4" id="KW-0689">Ribosomal protein</keyword>
<comment type="similarity">
    <text evidence="1 4">Belongs to the universal ribosomal protein uS19 family.</text>
</comment>
<organism evidence="5">
    <name type="scientific">Acanthamoeba castellanii</name>
    <name type="common">Amoeba</name>
    <dbReference type="NCBI Taxonomy" id="5755"/>
    <lineage>
        <taxon>Eukaryota</taxon>
        <taxon>Amoebozoa</taxon>
        <taxon>Discosea</taxon>
        <taxon>Longamoebia</taxon>
        <taxon>Centramoebida</taxon>
        <taxon>Acanthamoebidae</taxon>
        <taxon>Acanthamoeba</taxon>
    </lineage>
</organism>
<gene>
    <name evidence="5" type="primary">rps19</name>
</gene>
<dbReference type="GeneID" id="1734044"/>
<dbReference type="Gene3D" id="3.30.860.10">
    <property type="entry name" value="30s Ribosomal Protein S19, Chain A"/>
    <property type="match status" value="1"/>
</dbReference>
<dbReference type="InterPro" id="IPR002222">
    <property type="entry name" value="Ribosomal_uS19"/>
</dbReference>